<dbReference type="OrthoDB" id="3545916at2759"/>
<keyword evidence="4" id="KW-1185">Reference proteome</keyword>
<evidence type="ECO:0000256" key="2">
    <source>
        <dbReference type="SAM" id="MobiDB-lite"/>
    </source>
</evidence>
<feature type="coiled-coil region" evidence="1">
    <location>
        <begin position="65"/>
        <end position="99"/>
    </location>
</feature>
<sequence>MVGLELEEKGNHLDASNGHEGESSLQDPSQNIEAAANNDMLQHIGDVTTQGRHKSFSWQSILDENSRLREERNKAREVLQDTQSKLRDSHERLEKLQTEALSSVDRFQPAFDEHIVSRFNDLVQTMKPIGSYLANQKQQIDPRRWGTAVLEYLRVDAINKAAPRFNYDEKSIRKKVLKAVTWQFLENTVFGDPFLCFGTEVAHQAREMYHVFYEDPCRYTSFSVW</sequence>
<evidence type="ECO:0000256" key="1">
    <source>
        <dbReference type="SAM" id="Coils"/>
    </source>
</evidence>
<organism evidence="3 4">
    <name type="scientific">Lineolata rhizophorae</name>
    <dbReference type="NCBI Taxonomy" id="578093"/>
    <lineage>
        <taxon>Eukaryota</taxon>
        <taxon>Fungi</taxon>
        <taxon>Dikarya</taxon>
        <taxon>Ascomycota</taxon>
        <taxon>Pezizomycotina</taxon>
        <taxon>Dothideomycetes</taxon>
        <taxon>Dothideomycetes incertae sedis</taxon>
        <taxon>Lineolatales</taxon>
        <taxon>Lineolataceae</taxon>
        <taxon>Lineolata</taxon>
    </lineage>
</organism>
<dbReference type="AlphaFoldDB" id="A0A6A6NXF1"/>
<name>A0A6A6NXF1_9PEZI</name>
<evidence type="ECO:0000313" key="4">
    <source>
        <dbReference type="Proteomes" id="UP000799766"/>
    </source>
</evidence>
<evidence type="ECO:0000313" key="3">
    <source>
        <dbReference type="EMBL" id="KAF2456436.1"/>
    </source>
</evidence>
<gene>
    <name evidence="3" type="ORF">BDY21DRAFT_50455</name>
</gene>
<reference evidence="3" key="1">
    <citation type="journal article" date="2020" name="Stud. Mycol.">
        <title>101 Dothideomycetes genomes: a test case for predicting lifestyles and emergence of pathogens.</title>
        <authorList>
            <person name="Haridas S."/>
            <person name="Albert R."/>
            <person name="Binder M."/>
            <person name="Bloem J."/>
            <person name="Labutti K."/>
            <person name="Salamov A."/>
            <person name="Andreopoulos B."/>
            <person name="Baker S."/>
            <person name="Barry K."/>
            <person name="Bills G."/>
            <person name="Bluhm B."/>
            <person name="Cannon C."/>
            <person name="Castanera R."/>
            <person name="Culley D."/>
            <person name="Daum C."/>
            <person name="Ezra D."/>
            <person name="Gonzalez J."/>
            <person name="Henrissat B."/>
            <person name="Kuo A."/>
            <person name="Liang C."/>
            <person name="Lipzen A."/>
            <person name="Lutzoni F."/>
            <person name="Magnuson J."/>
            <person name="Mondo S."/>
            <person name="Nolan M."/>
            <person name="Ohm R."/>
            <person name="Pangilinan J."/>
            <person name="Park H.-J."/>
            <person name="Ramirez L."/>
            <person name="Alfaro M."/>
            <person name="Sun H."/>
            <person name="Tritt A."/>
            <person name="Yoshinaga Y."/>
            <person name="Zwiers L.-H."/>
            <person name="Turgeon B."/>
            <person name="Goodwin S."/>
            <person name="Spatafora J."/>
            <person name="Crous P."/>
            <person name="Grigoriev I."/>
        </authorList>
    </citation>
    <scope>NUCLEOTIDE SEQUENCE</scope>
    <source>
        <strain evidence="3">ATCC 16933</strain>
    </source>
</reference>
<proteinExistence type="predicted"/>
<feature type="region of interest" description="Disordered" evidence="2">
    <location>
        <begin position="1"/>
        <end position="28"/>
    </location>
</feature>
<keyword evidence="1" id="KW-0175">Coiled coil</keyword>
<feature type="compositionally biased region" description="Basic and acidic residues" evidence="2">
    <location>
        <begin position="1"/>
        <end position="22"/>
    </location>
</feature>
<dbReference type="EMBL" id="MU001683">
    <property type="protein sequence ID" value="KAF2456436.1"/>
    <property type="molecule type" value="Genomic_DNA"/>
</dbReference>
<accession>A0A6A6NXF1</accession>
<dbReference type="Proteomes" id="UP000799766">
    <property type="component" value="Unassembled WGS sequence"/>
</dbReference>
<protein>
    <submittedName>
        <fullName evidence="3">Uncharacterized protein</fullName>
    </submittedName>
</protein>